<comment type="caution">
    <text evidence="8">The sequence shown here is derived from an EMBL/GenBank/DDBJ whole genome shotgun (WGS) entry which is preliminary data.</text>
</comment>
<dbReference type="OrthoDB" id="2984333at2759"/>
<evidence type="ECO:0000256" key="1">
    <source>
        <dbReference type="ARBA" id="ARBA00004141"/>
    </source>
</evidence>
<evidence type="ECO:0000256" key="4">
    <source>
        <dbReference type="ARBA" id="ARBA00023136"/>
    </source>
</evidence>
<gene>
    <name evidence="8" type="primary">Cacna1g_0</name>
    <name evidence="8" type="ORF">EYF80_043712</name>
</gene>
<dbReference type="Pfam" id="PF00520">
    <property type="entry name" value="Ion_trans"/>
    <property type="match status" value="1"/>
</dbReference>
<dbReference type="AlphaFoldDB" id="A0A4Z2FZV5"/>
<keyword evidence="2 6" id="KW-0812">Transmembrane</keyword>
<dbReference type="GO" id="GO:0043005">
    <property type="term" value="C:neuron projection"/>
    <property type="evidence" value="ECO:0007669"/>
    <property type="project" value="TreeGrafter"/>
</dbReference>
<dbReference type="GO" id="GO:0001518">
    <property type="term" value="C:voltage-gated sodium channel complex"/>
    <property type="evidence" value="ECO:0007669"/>
    <property type="project" value="TreeGrafter"/>
</dbReference>
<comment type="subcellular location">
    <subcellularLocation>
        <location evidence="1">Membrane</location>
        <topology evidence="1">Multi-pass membrane protein</topology>
    </subcellularLocation>
</comment>
<dbReference type="Gene3D" id="1.10.287.70">
    <property type="match status" value="1"/>
</dbReference>
<evidence type="ECO:0000313" key="8">
    <source>
        <dbReference type="EMBL" id="TNN46094.1"/>
    </source>
</evidence>
<feature type="compositionally biased region" description="Basic and acidic residues" evidence="5">
    <location>
        <begin position="102"/>
        <end position="113"/>
    </location>
</feature>
<dbReference type="GO" id="GO:0086010">
    <property type="term" value="P:membrane depolarization during action potential"/>
    <property type="evidence" value="ECO:0007669"/>
    <property type="project" value="TreeGrafter"/>
</dbReference>
<evidence type="ECO:0000256" key="6">
    <source>
        <dbReference type="SAM" id="Phobius"/>
    </source>
</evidence>
<dbReference type="GO" id="GO:0045956">
    <property type="term" value="P:positive regulation of calcium ion-dependent exocytosis"/>
    <property type="evidence" value="ECO:0007669"/>
    <property type="project" value="TreeGrafter"/>
</dbReference>
<dbReference type="PANTHER" id="PTHR10037">
    <property type="entry name" value="VOLTAGE-GATED CATION CHANNEL CALCIUM AND SODIUM"/>
    <property type="match status" value="1"/>
</dbReference>
<dbReference type="GO" id="GO:0070509">
    <property type="term" value="P:calcium ion import"/>
    <property type="evidence" value="ECO:0007669"/>
    <property type="project" value="TreeGrafter"/>
</dbReference>
<keyword evidence="9" id="KW-1185">Reference proteome</keyword>
<dbReference type="InterPro" id="IPR043203">
    <property type="entry name" value="VGCC_Ca_Na"/>
</dbReference>
<keyword evidence="3 6" id="KW-1133">Transmembrane helix</keyword>
<dbReference type="GO" id="GO:0005248">
    <property type="term" value="F:voltage-gated sodium channel activity"/>
    <property type="evidence" value="ECO:0007669"/>
    <property type="project" value="TreeGrafter"/>
</dbReference>
<evidence type="ECO:0000313" key="9">
    <source>
        <dbReference type="Proteomes" id="UP000314294"/>
    </source>
</evidence>
<evidence type="ECO:0000256" key="5">
    <source>
        <dbReference type="SAM" id="MobiDB-lite"/>
    </source>
</evidence>
<reference evidence="8 9" key="1">
    <citation type="submission" date="2019-03" db="EMBL/GenBank/DDBJ databases">
        <title>First draft genome of Liparis tanakae, snailfish: a comprehensive survey of snailfish specific genes.</title>
        <authorList>
            <person name="Kim W."/>
            <person name="Song I."/>
            <person name="Jeong J.-H."/>
            <person name="Kim D."/>
            <person name="Kim S."/>
            <person name="Ryu S."/>
            <person name="Song J.Y."/>
            <person name="Lee S.K."/>
        </authorList>
    </citation>
    <scope>NUCLEOTIDE SEQUENCE [LARGE SCALE GENOMIC DNA]</scope>
    <source>
        <tissue evidence="8">Muscle</tissue>
    </source>
</reference>
<evidence type="ECO:0000256" key="3">
    <source>
        <dbReference type="ARBA" id="ARBA00022989"/>
    </source>
</evidence>
<dbReference type="InterPro" id="IPR005821">
    <property type="entry name" value="Ion_trans_dom"/>
</dbReference>
<sequence>MNITNKSDCLLNKNKWERHKYNFDNLGQALMSLFVLASKDGWVDIMYNGLDAVGVDQQPSKNHNPWMLLYFISFLLIVAFFVLNMFVGVVVENFHKCRRHQEAAEAKRREEKRLKRMEKKRRSKEKELADVVLGTALRSMPTLPHPPRSIHRPRHCTVTTTPTKHHHKETPVLWPLDFPSRLNSSTLQPERALAGQTVSSCPLEMLTLRTTCRETGGNDFLFICD</sequence>
<feature type="region of interest" description="Disordered" evidence="5">
    <location>
        <begin position="102"/>
        <end position="125"/>
    </location>
</feature>
<feature type="compositionally biased region" description="Basic residues" evidence="5">
    <location>
        <begin position="114"/>
        <end position="123"/>
    </location>
</feature>
<feature type="transmembrane region" description="Helical" evidence="6">
    <location>
        <begin position="68"/>
        <end position="91"/>
    </location>
</feature>
<feature type="region of interest" description="Disordered" evidence="5">
    <location>
        <begin position="142"/>
        <end position="164"/>
    </location>
</feature>
<keyword evidence="4 6" id="KW-0472">Membrane</keyword>
<dbReference type="SUPFAM" id="SSF81324">
    <property type="entry name" value="Voltage-gated potassium channels"/>
    <property type="match status" value="1"/>
</dbReference>
<accession>A0A4Z2FZV5</accession>
<dbReference type="PANTHER" id="PTHR10037:SF209">
    <property type="entry name" value="VOLTAGE-DEPENDENT T-TYPE CALCIUM CHANNEL SUBUNIT ALPHA"/>
    <property type="match status" value="1"/>
</dbReference>
<dbReference type="GO" id="GO:0008332">
    <property type="term" value="F:low voltage-gated calcium channel activity"/>
    <property type="evidence" value="ECO:0007669"/>
    <property type="project" value="TreeGrafter"/>
</dbReference>
<evidence type="ECO:0000256" key="2">
    <source>
        <dbReference type="ARBA" id="ARBA00022692"/>
    </source>
</evidence>
<name>A0A4Z2FZV5_9TELE</name>
<dbReference type="Proteomes" id="UP000314294">
    <property type="component" value="Unassembled WGS sequence"/>
</dbReference>
<organism evidence="8 9">
    <name type="scientific">Liparis tanakae</name>
    <name type="common">Tanaka's snailfish</name>
    <dbReference type="NCBI Taxonomy" id="230148"/>
    <lineage>
        <taxon>Eukaryota</taxon>
        <taxon>Metazoa</taxon>
        <taxon>Chordata</taxon>
        <taxon>Craniata</taxon>
        <taxon>Vertebrata</taxon>
        <taxon>Euteleostomi</taxon>
        <taxon>Actinopterygii</taxon>
        <taxon>Neopterygii</taxon>
        <taxon>Teleostei</taxon>
        <taxon>Neoteleostei</taxon>
        <taxon>Acanthomorphata</taxon>
        <taxon>Eupercaria</taxon>
        <taxon>Perciformes</taxon>
        <taxon>Cottioidei</taxon>
        <taxon>Cottales</taxon>
        <taxon>Liparidae</taxon>
        <taxon>Liparis</taxon>
    </lineage>
</organism>
<evidence type="ECO:0000259" key="7">
    <source>
        <dbReference type="Pfam" id="PF00520"/>
    </source>
</evidence>
<feature type="domain" description="Ion transport" evidence="7">
    <location>
        <begin position="13"/>
        <end position="101"/>
    </location>
</feature>
<proteinExistence type="predicted"/>
<protein>
    <submittedName>
        <fullName evidence="8">Voltage-dependent T-type calcium channel subunit alpha-1G</fullName>
    </submittedName>
</protein>
<dbReference type="EMBL" id="SRLO01000809">
    <property type="protein sequence ID" value="TNN46094.1"/>
    <property type="molecule type" value="Genomic_DNA"/>
</dbReference>